<protein>
    <submittedName>
        <fullName evidence="2">Uncharacterized protein</fullName>
    </submittedName>
</protein>
<evidence type="ECO:0000313" key="3">
    <source>
        <dbReference type="Proteomes" id="UP001396334"/>
    </source>
</evidence>
<keyword evidence="3" id="KW-1185">Reference proteome</keyword>
<name>A0ABR2T7R4_9ROSI</name>
<evidence type="ECO:0000313" key="2">
    <source>
        <dbReference type="EMBL" id="KAK9033407.1"/>
    </source>
</evidence>
<gene>
    <name evidence="2" type="ORF">V6N11_018440</name>
</gene>
<dbReference type="Proteomes" id="UP001396334">
    <property type="component" value="Unassembled WGS sequence"/>
</dbReference>
<dbReference type="EMBL" id="JBBPBN010000008">
    <property type="protein sequence ID" value="KAK9033407.1"/>
    <property type="molecule type" value="Genomic_DNA"/>
</dbReference>
<comment type="caution">
    <text evidence="2">The sequence shown here is derived from an EMBL/GenBank/DDBJ whole genome shotgun (WGS) entry which is preliminary data.</text>
</comment>
<accession>A0ABR2T7R4</accession>
<feature type="region of interest" description="Disordered" evidence="1">
    <location>
        <begin position="1"/>
        <end position="50"/>
    </location>
</feature>
<reference evidence="2 3" key="1">
    <citation type="journal article" date="2024" name="G3 (Bethesda)">
        <title>Genome assembly of Hibiscus sabdariffa L. provides insights into metabolisms of medicinal natural products.</title>
        <authorList>
            <person name="Kim T."/>
        </authorList>
    </citation>
    <scope>NUCLEOTIDE SEQUENCE [LARGE SCALE GENOMIC DNA]</scope>
    <source>
        <strain evidence="2">TK-2024</strain>
        <tissue evidence="2">Old leaves</tissue>
    </source>
</reference>
<evidence type="ECO:0000256" key="1">
    <source>
        <dbReference type="SAM" id="MobiDB-lite"/>
    </source>
</evidence>
<sequence length="101" mass="10383">MVHGYVPPAKAIGPRPRGRVSLVEDDTDVSVPAESPSEGPPAKLDSTKAHGPDWDFVAPAVAAFMALTPSVQAAAVAADIPHDPLVHPEAADVVEEAVDDA</sequence>
<organism evidence="2 3">
    <name type="scientific">Hibiscus sabdariffa</name>
    <name type="common">roselle</name>
    <dbReference type="NCBI Taxonomy" id="183260"/>
    <lineage>
        <taxon>Eukaryota</taxon>
        <taxon>Viridiplantae</taxon>
        <taxon>Streptophyta</taxon>
        <taxon>Embryophyta</taxon>
        <taxon>Tracheophyta</taxon>
        <taxon>Spermatophyta</taxon>
        <taxon>Magnoliopsida</taxon>
        <taxon>eudicotyledons</taxon>
        <taxon>Gunneridae</taxon>
        <taxon>Pentapetalae</taxon>
        <taxon>rosids</taxon>
        <taxon>malvids</taxon>
        <taxon>Malvales</taxon>
        <taxon>Malvaceae</taxon>
        <taxon>Malvoideae</taxon>
        <taxon>Hibiscus</taxon>
    </lineage>
</organism>
<proteinExistence type="predicted"/>